<evidence type="ECO:0000256" key="1">
    <source>
        <dbReference type="SAM" id="MobiDB-lite"/>
    </source>
</evidence>
<dbReference type="Pfam" id="PF10534">
    <property type="entry name" value="CRIC_ras_sig"/>
    <property type="match status" value="1"/>
</dbReference>
<dbReference type="Proteomes" id="UP000314982">
    <property type="component" value="Unassembled WGS sequence"/>
</dbReference>
<dbReference type="InterPro" id="IPR001660">
    <property type="entry name" value="SAM"/>
</dbReference>
<reference evidence="5" key="1">
    <citation type="submission" date="2018-06" db="EMBL/GenBank/DDBJ databases">
        <title>Genome assembly of Danube salmon.</title>
        <authorList>
            <person name="Macqueen D.J."/>
            <person name="Gundappa M.K."/>
        </authorList>
    </citation>
    <scope>NUCLEOTIDE SEQUENCE [LARGE SCALE GENOMIC DNA]</scope>
</reference>
<dbReference type="PROSITE" id="PS51290">
    <property type="entry name" value="CRIC"/>
    <property type="match status" value="1"/>
</dbReference>
<dbReference type="InterPro" id="IPR017874">
    <property type="entry name" value="CRIC_domain"/>
</dbReference>
<reference evidence="4" key="2">
    <citation type="submission" date="2025-08" db="UniProtKB">
        <authorList>
            <consortium name="Ensembl"/>
        </authorList>
    </citation>
    <scope>IDENTIFICATION</scope>
</reference>
<organism evidence="4 5">
    <name type="scientific">Hucho hucho</name>
    <name type="common">huchen</name>
    <dbReference type="NCBI Taxonomy" id="62062"/>
    <lineage>
        <taxon>Eukaryota</taxon>
        <taxon>Metazoa</taxon>
        <taxon>Chordata</taxon>
        <taxon>Craniata</taxon>
        <taxon>Vertebrata</taxon>
        <taxon>Euteleostomi</taxon>
        <taxon>Actinopterygii</taxon>
        <taxon>Neopterygii</taxon>
        <taxon>Teleostei</taxon>
        <taxon>Protacanthopterygii</taxon>
        <taxon>Salmoniformes</taxon>
        <taxon>Salmonidae</taxon>
        <taxon>Salmoninae</taxon>
        <taxon>Hucho</taxon>
    </lineage>
</organism>
<dbReference type="GeneTree" id="ENSGT00940000163429"/>
<keyword evidence="5" id="KW-1185">Reference proteome</keyword>
<dbReference type="Pfam" id="PF00536">
    <property type="entry name" value="SAM_1"/>
    <property type="match status" value="1"/>
</dbReference>
<dbReference type="PROSITE" id="PS50105">
    <property type="entry name" value="SAM_DOMAIN"/>
    <property type="match status" value="1"/>
</dbReference>
<evidence type="ECO:0008006" key="6">
    <source>
        <dbReference type="Google" id="ProtNLM"/>
    </source>
</evidence>
<name>A0A4W5R1Z1_9TELE</name>
<protein>
    <recommendedName>
        <fullName evidence="6">SAM domain-containing protein</fullName>
    </recommendedName>
</protein>
<proteinExistence type="predicted"/>
<sequence length="165" mass="18656">MFTLTYTCTLCAFDNQSSTVTFYEPAGLDNSLQQYVPYFERDKIDGEHLLKISHQDLLELGVTRIGHQELVLEAVDLLCALNYGVETDNLKTLVGRMRAASNNLHNSASERRKNPSYEGKKSHKPPNDFLTAVVELIGAAKSLLAWLDSLRRIPEGLRCKMKHLY</sequence>
<dbReference type="AlphaFoldDB" id="A0A4W5R1Z1"/>
<feature type="domain" description="SAM" evidence="2">
    <location>
        <begin position="15"/>
        <end position="81"/>
    </location>
</feature>
<dbReference type="Gene3D" id="1.10.150.50">
    <property type="entry name" value="Transcription Factor, Ets-1"/>
    <property type="match status" value="1"/>
</dbReference>
<evidence type="ECO:0000259" key="3">
    <source>
        <dbReference type="PROSITE" id="PS51290"/>
    </source>
</evidence>
<dbReference type="InterPro" id="IPR051566">
    <property type="entry name" value="CNKSR"/>
</dbReference>
<dbReference type="SMART" id="SM00454">
    <property type="entry name" value="SAM"/>
    <property type="match status" value="1"/>
</dbReference>
<dbReference type="SUPFAM" id="SSF47769">
    <property type="entry name" value="SAM/Pointed domain"/>
    <property type="match status" value="1"/>
</dbReference>
<dbReference type="PANTHER" id="PTHR12844:SF17">
    <property type="entry name" value="CONNECTOR ENHANCER OF KINASE SUPPRESSOR OF RAS 3"/>
    <property type="match status" value="1"/>
</dbReference>
<evidence type="ECO:0000313" key="5">
    <source>
        <dbReference type="Proteomes" id="UP000314982"/>
    </source>
</evidence>
<reference evidence="4" key="3">
    <citation type="submission" date="2025-09" db="UniProtKB">
        <authorList>
            <consortium name="Ensembl"/>
        </authorList>
    </citation>
    <scope>IDENTIFICATION</scope>
</reference>
<feature type="region of interest" description="Disordered" evidence="1">
    <location>
        <begin position="104"/>
        <end position="124"/>
    </location>
</feature>
<dbReference type="PANTHER" id="PTHR12844">
    <property type="entry name" value="CONNECTOR ENCHANCER OF KINASE SUPPRESSOR OF RAS"/>
    <property type="match status" value="1"/>
</dbReference>
<feature type="compositionally biased region" description="Basic and acidic residues" evidence="1">
    <location>
        <begin position="108"/>
        <end position="120"/>
    </location>
</feature>
<accession>A0A4W5R1Z1</accession>
<evidence type="ECO:0000313" key="4">
    <source>
        <dbReference type="Ensembl" id="ENSHHUP00000079968.1"/>
    </source>
</evidence>
<dbReference type="InterPro" id="IPR013761">
    <property type="entry name" value="SAM/pointed_sf"/>
</dbReference>
<evidence type="ECO:0000259" key="2">
    <source>
        <dbReference type="PROSITE" id="PS50105"/>
    </source>
</evidence>
<dbReference type="Ensembl" id="ENSHHUT00000082536.1">
    <property type="protein sequence ID" value="ENSHHUP00000079968.1"/>
    <property type="gene ID" value="ENSHHUG00000046587.1"/>
</dbReference>
<feature type="domain" description="CRIC" evidence="3">
    <location>
        <begin position="89"/>
        <end position="165"/>
    </location>
</feature>